<gene>
    <name evidence="2" type="ORF">LCGC14_2775060</name>
</gene>
<protein>
    <submittedName>
        <fullName evidence="2">Uncharacterized protein</fullName>
    </submittedName>
</protein>
<dbReference type="AlphaFoldDB" id="A0A0F8YUX9"/>
<accession>A0A0F8YUX9</accession>
<proteinExistence type="predicted"/>
<comment type="caution">
    <text evidence="2">The sequence shown here is derived from an EMBL/GenBank/DDBJ whole genome shotgun (WGS) entry which is preliminary data.</text>
</comment>
<name>A0A0F8YUX9_9ZZZZ</name>
<dbReference type="EMBL" id="LAZR01051391">
    <property type="protein sequence ID" value="KKK85262.1"/>
    <property type="molecule type" value="Genomic_DNA"/>
</dbReference>
<evidence type="ECO:0000313" key="2">
    <source>
        <dbReference type="EMBL" id="KKK85262.1"/>
    </source>
</evidence>
<evidence type="ECO:0000256" key="1">
    <source>
        <dbReference type="SAM" id="MobiDB-lite"/>
    </source>
</evidence>
<organism evidence="2">
    <name type="scientific">marine sediment metagenome</name>
    <dbReference type="NCBI Taxonomy" id="412755"/>
    <lineage>
        <taxon>unclassified sequences</taxon>
        <taxon>metagenomes</taxon>
        <taxon>ecological metagenomes</taxon>
    </lineage>
</organism>
<feature type="compositionally biased region" description="Basic and acidic residues" evidence="1">
    <location>
        <begin position="38"/>
        <end position="51"/>
    </location>
</feature>
<sequence length="119" mass="12719">MKVKLKTAMASERWWAKSGQIIECSEKAGKRLVEKGRAIEADPEAEAEKTLPEGPPPKPKPWARRPPPEKAVTPTAETPEDPGDTCAGTTNAGNPCKRAPQEGSEFCAGHQEGEGEAAE</sequence>
<reference evidence="2" key="1">
    <citation type="journal article" date="2015" name="Nature">
        <title>Complex archaea that bridge the gap between prokaryotes and eukaryotes.</title>
        <authorList>
            <person name="Spang A."/>
            <person name="Saw J.H."/>
            <person name="Jorgensen S.L."/>
            <person name="Zaremba-Niedzwiedzka K."/>
            <person name="Martijn J."/>
            <person name="Lind A.E."/>
            <person name="van Eijk R."/>
            <person name="Schleper C."/>
            <person name="Guy L."/>
            <person name="Ettema T.J."/>
        </authorList>
    </citation>
    <scope>NUCLEOTIDE SEQUENCE</scope>
</reference>
<feature type="region of interest" description="Disordered" evidence="1">
    <location>
        <begin position="38"/>
        <end position="119"/>
    </location>
</feature>